<protein>
    <recommendedName>
        <fullName evidence="2">Putative Flp pilus-assembly TadG-like N-terminal domain-containing protein</fullName>
    </recommendedName>
</protein>
<keyword evidence="1" id="KW-0472">Membrane</keyword>
<comment type="caution">
    <text evidence="3">The sequence shown here is derived from an EMBL/GenBank/DDBJ whole genome shotgun (WGS) entry which is preliminary data.</text>
</comment>
<evidence type="ECO:0000313" key="3">
    <source>
        <dbReference type="EMBL" id="MBR1140398.1"/>
    </source>
</evidence>
<proteinExistence type="predicted"/>
<dbReference type="Pfam" id="PF13400">
    <property type="entry name" value="Tad"/>
    <property type="match status" value="1"/>
</dbReference>
<dbReference type="InterPro" id="IPR028087">
    <property type="entry name" value="Tad_N"/>
</dbReference>
<evidence type="ECO:0000259" key="2">
    <source>
        <dbReference type="Pfam" id="PF13400"/>
    </source>
</evidence>
<evidence type="ECO:0000256" key="1">
    <source>
        <dbReference type="SAM" id="Phobius"/>
    </source>
</evidence>
<reference evidence="4" key="1">
    <citation type="journal article" date="2021" name="ISME J.">
        <title>Evolutionary origin and ecological implication of a unique nif island in free-living Bradyrhizobium lineages.</title>
        <authorList>
            <person name="Tao J."/>
        </authorList>
    </citation>
    <scope>NUCLEOTIDE SEQUENCE [LARGE SCALE GENOMIC DNA]</scope>
    <source>
        <strain evidence="4">SZCCT0094</strain>
    </source>
</reference>
<dbReference type="Proteomes" id="UP001314635">
    <property type="component" value="Unassembled WGS sequence"/>
</dbReference>
<evidence type="ECO:0000313" key="4">
    <source>
        <dbReference type="Proteomes" id="UP001314635"/>
    </source>
</evidence>
<feature type="transmembrane region" description="Helical" evidence="1">
    <location>
        <begin position="20"/>
        <end position="46"/>
    </location>
</feature>
<gene>
    <name evidence="3" type="ORF">JQ619_32035</name>
</gene>
<accession>A0ABS5GGD5</accession>
<organism evidence="3 4">
    <name type="scientific">Bradyrhizobium denitrificans</name>
    <dbReference type="NCBI Taxonomy" id="2734912"/>
    <lineage>
        <taxon>Bacteria</taxon>
        <taxon>Pseudomonadati</taxon>
        <taxon>Pseudomonadota</taxon>
        <taxon>Alphaproteobacteria</taxon>
        <taxon>Hyphomicrobiales</taxon>
        <taxon>Nitrobacteraceae</taxon>
        <taxon>Bradyrhizobium</taxon>
    </lineage>
</organism>
<keyword evidence="1" id="KW-1133">Transmembrane helix</keyword>
<dbReference type="EMBL" id="JAFCLK010000040">
    <property type="protein sequence ID" value="MBR1140398.1"/>
    <property type="molecule type" value="Genomic_DNA"/>
</dbReference>
<keyword evidence="1" id="KW-0812">Transmembrane</keyword>
<dbReference type="RefSeq" id="WP_168167876.1">
    <property type="nucleotide sequence ID" value="NZ_JAFCLK010000040.1"/>
</dbReference>
<feature type="domain" description="Putative Flp pilus-assembly TadG-like N-terminal" evidence="2">
    <location>
        <begin position="18"/>
        <end position="64"/>
    </location>
</feature>
<name>A0ABS5GGD5_9BRAD</name>
<keyword evidence="4" id="KW-1185">Reference proteome</keyword>
<sequence length="415" mass="42753">MRIRIGALARKLRWSHQGSVAIQMGLLAAVLIGMAALAVDIGFAIYKHRQMQSAADAAAFGAATALATGHPADFRTEAYALAAAVGYVNGVDGVVITVNHPPVSPPASAAHAADPTAVQVIITQPQTLILVGLFGSGIFKLGVSAVALQGNAGLYCVFALDPTASAAVYLNNNAAVNACGVGANSNSNSALTLNNNALITGPVSVVGKWSLANNARLTGTPQKQNAAAMTDPYAGVPLQPPPGPCTNPPASASTVHILNPTGEVHLCRLNYSNNVTLNLDPGAYYIDTQLSLQNNVTVNGTGVTLIINGNYAMSLGNNLTMNLTAPTSGEYTGLVFASPRTATSTSTQRFSNNTILNLNGAVYFPNQILQFDNNATLNARTCGQLIARKIAIYNNATLGSQCAVPIGGSASRLVE</sequence>